<dbReference type="PANTHER" id="PTHR47331:SF5">
    <property type="entry name" value="RIBONUCLEASE H"/>
    <property type="match status" value="1"/>
</dbReference>
<dbReference type="Pfam" id="PF05380">
    <property type="entry name" value="Peptidase_A17"/>
    <property type="match status" value="1"/>
</dbReference>
<dbReference type="Proteomes" id="UP000887116">
    <property type="component" value="Unassembled WGS sequence"/>
</dbReference>
<sequence>MFKVSIPSIASYTKRNALSVIARLYDPFGLIGLVISKVKIFLRKLWLRKLNWEECLPEAIAPEWLNFLLSLKVLEELKIDRYLLTDFYEKLMLLGYADA</sequence>
<evidence type="ECO:0000313" key="1">
    <source>
        <dbReference type="EMBL" id="GFR13511.1"/>
    </source>
</evidence>
<dbReference type="EMBL" id="BMAO01017127">
    <property type="protein sequence ID" value="GFR13511.1"/>
    <property type="molecule type" value="Genomic_DNA"/>
</dbReference>
<protein>
    <submittedName>
        <fullName evidence="1">Uncharacterized protein</fullName>
    </submittedName>
</protein>
<accession>A0A8X6LJX4</accession>
<dbReference type="PANTHER" id="PTHR47331">
    <property type="entry name" value="PHD-TYPE DOMAIN-CONTAINING PROTEIN"/>
    <property type="match status" value="1"/>
</dbReference>
<keyword evidence="2" id="KW-1185">Reference proteome</keyword>
<comment type="caution">
    <text evidence="1">The sequence shown here is derived from an EMBL/GenBank/DDBJ whole genome shotgun (WGS) entry which is preliminary data.</text>
</comment>
<proteinExistence type="predicted"/>
<dbReference type="InterPro" id="IPR008042">
    <property type="entry name" value="Retrotrans_Pao"/>
</dbReference>
<dbReference type="OrthoDB" id="6413980at2759"/>
<name>A0A8X6LJX4_TRICU</name>
<organism evidence="1 2">
    <name type="scientific">Trichonephila clavata</name>
    <name type="common">Joro spider</name>
    <name type="synonym">Nephila clavata</name>
    <dbReference type="NCBI Taxonomy" id="2740835"/>
    <lineage>
        <taxon>Eukaryota</taxon>
        <taxon>Metazoa</taxon>
        <taxon>Ecdysozoa</taxon>
        <taxon>Arthropoda</taxon>
        <taxon>Chelicerata</taxon>
        <taxon>Arachnida</taxon>
        <taxon>Araneae</taxon>
        <taxon>Araneomorphae</taxon>
        <taxon>Entelegynae</taxon>
        <taxon>Araneoidea</taxon>
        <taxon>Nephilidae</taxon>
        <taxon>Trichonephila</taxon>
    </lineage>
</organism>
<dbReference type="AlphaFoldDB" id="A0A8X6LJX4"/>
<gene>
    <name evidence="1" type="primary">AVEN_160798_1</name>
    <name evidence="1" type="ORF">TNCT_585921</name>
</gene>
<evidence type="ECO:0000313" key="2">
    <source>
        <dbReference type="Proteomes" id="UP000887116"/>
    </source>
</evidence>
<reference evidence="1" key="1">
    <citation type="submission" date="2020-07" db="EMBL/GenBank/DDBJ databases">
        <title>Multicomponent nature underlies the extraordinary mechanical properties of spider dragline silk.</title>
        <authorList>
            <person name="Kono N."/>
            <person name="Nakamura H."/>
            <person name="Mori M."/>
            <person name="Yoshida Y."/>
            <person name="Ohtoshi R."/>
            <person name="Malay A.D."/>
            <person name="Moran D.A.P."/>
            <person name="Tomita M."/>
            <person name="Numata K."/>
            <person name="Arakawa K."/>
        </authorList>
    </citation>
    <scope>NUCLEOTIDE SEQUENCE</scope>
</reference>